<sequence length="461" mass="49576">MVTTAGIDCGKRFLDVAVVLSSDKIRVANTPDGHQDLVAWLARRGVAFVGLEASGGYERSVRDALRAAGLSVRVFDPARVRYFAKAKVQRAKNDTIYAALIAEFTAYQAAPATTPPDPAREELARLVKARRLLVDKRVDLRHASAGAQAIAQAALEEAAKGLTSAIEALEAEIRSRVKAQPELADRVAALQTAPGVGPVVATTLVVLLPELGMTTGDRISALVGVAPFDHDSGQRHIAAGRADVRHTLYIALEVAATHSKGVIAGFYVQLKGRGKPSKVALTACMRKLIVRLNAMLAKGRTWEHPRFTLSFGKGRLLSFELSPVERVWLHLRERFAVTPGTASPPHRSAYAPSPATRGSHVSTLKRGGVSLVTTRLSVRRVEWKGGTPTVGDRWMVDGRPRLTSVANTPTYSGTRSEEQSSAGHHPVDATRFRSRGTPTATDPGDWNPALRTNTPTSTARP</sequence>
<feature type="region of interest" description="Disordered" evidence="1">
    <location>
        <begin position="398"/>
        <end position="461"/>
    </location>
</feature>
<feature type="domain" description="Transposase IS110-like N-terminal" evidence="2">
    <location>
        <begin position="5"/>
        <end position="141"/>
    </location>
</feature>
<dbReference type="PANTHER" id="PTHR33055:SF13">
    <property type="entry name" value="TRANSPOSASE"/>
    <property type="match status" value="1"/>
</dbReference>
<protein>
    <submittedName>
        <fullName evidence="4">Transposase</fullName>
    </submittedName>
</protein>
<evidence type="ECO:0000259" key="2">
    <source>
        <dbReference type="Pfam" id="PF01548"/>
    </source>
</evidence>
<name>A0ABS4SYA0_9PROT</name>
<dbReference type="RefSeq" id="WP_307420996.1">
    <property type="nucleotide sequence ID" value="NZ_JAUSVT010000043.1"/>
</dbReference>
<reference evidence="4 5" key="1">
    <citation type="submission" date="2021-03" db="EMBL/GenBank/DDBJ databases">
        <title>Genomic Encyclopedia of Type Strains, Phase III (KMG-III): the genomes of soil and plant-associated and newly described type strains.</title>
        <authorList>
            <person name="Whitman W."/>
        </authorList>
    </citation>
    <scope>NUCLEOTIDE SEQUENCE [LARGE SCALE GENOMIC DNA]</scope>
    <source>
        <strain evidence="4 5">IMMIB AFH-6</strain>
    </source>
</reference>
<evidence type="ECO:0000313" key="4">
    <source>
        <dbReference type="EMBL" id="MBP2297083.1"/>
    </source>
</evidence>
<dbReference type="PANTHER" id="PTHR33055">
    <property type="entry name" value="TRANSPOSASE FOR INSERTION SEQUENCE ELEMENT IS1111A"/>
    <property type="match status" value="1"/>
</dbReference>
<dbReference type="InterPro" id="IPR003346">
    <property type="entry name" value="Transposase_20"/>
</dbReference>
<dbReference type="EMBL" id="JAGINP010000040">
    <property type="protein sequence ID" value="MBP2297083.1"/>
    <property type="molecule type" value="Genomic_DNA"/>
</dbReference>
<dbReference type="InterPro" id="IPR002525">
    <property type="entry name" value="Transp_IS110-like_N"/>
</dbReference>
<feature type="compositionally biased region" description="Polar residues" evidence="1">
    <location>
        <begin position="404"/>
        <end position="422"/>
    </location>
</feature>
<dbReference type="Pfam" id="PF01548">
    <property type="entry name" value="DEDD_Tnp_IS110"/>
    <property type="match status" value="1"/>
</dbReference>
<evidence type="ECO:0000256" key="1">
    <source>
        <dbReference type="SAM" id="MobiDB-lite"/>
    </source>
</evidence>
<organism evidence="4 5">
    <name type="scientific">Azospirillum rugosum</name>
    <dbReference type="NCBI Taxonomy" id="416170"/>
    <lineage>
        <taxon>Bacteria</taxon>
        <taxon>Pseudomonadati</taxon>
        <taxon>Pseudomonadota</taxon>
        <taxon>Alphaproteobacteria</taxon>
        <taxon>Rhodospirillales</taxon>
        <taxon>Azospirillaceae</taxon>
        <taxon>Azospirillum</taxon>
    </lineage>
</organism>
<feature type="compositionally biased region" description="Polar residues" evidence="1">
    <location>
        <begin position="450"/>
        <end position="461"/>
    </location>
</feature>
<evidence type="ECO:0000259" key="3">
    <source>
        <dbReference type="Pfam" id="PF02371"/>
    </source>
</evidence>
<evidence type="ECO:0000313" key="5">
    <source>
        <dbReference type="Proteomes" id="UP000781958"/>
    </source>
</evidence>
<feature type="region of interest" description="Disordered" evidence="1">
    <location>
        <begin position="339"/>
        <end position="362"/>
    </location>
</feature>
<proteinExistence type="predicted"/>
<keyword evidence="5" id="KW-1185">Reference proteome</keyword>
<comment type="caution">
    <text evidence="4">The sequence shown here is derived from an EMBL/GenBank/DDBJ whole genome shotgun (WGS) entry which is preliminary data.</text>
</comment>
<accession>A0ABS4SYA0</accession>
<feature type="domain" description="Transposase IS116/IS110/IS902 C-terminal" evidence="3">
    <location>
        <begin position="189"/>
        <end position="259"/>
    </location>
</feature>
<dbReference type="Pfam" id="PF02371">
    <property type="entry name" value="Transposase_20"/>
    <property type="match status" value="1"/>
</dbReference>
<dbReference type="Proteomes" id="UP000781958">
    <property type="component" value="Unassembled WGS sequence"/>
</dbReference>
<dbReference type="NCBIfam" id="NF033542">
    <property type="entry name" value="transpos_IS110"/>
    <property type="match status" value="1"/>
</dbReference>
<dbReference type="InterPro" id="IPR047650">
    <property type="entry name" value="Transpos_IS110"/>
</dbReference>
<gene>
    <name evidence="4" type="ORF">J2851_006902</name>
</gene>